<evidence type="ECO:0000256" key="2">
    <source>
        <dbReference type="ARBA" id="ARBA00022692"/>
    </source>
</evidence>
<feature type="domain" description="Polypeptide-transport-associated ShlB-type" evidence="6">
    <location>
        <begin position="127"/>
        <end position="200"/>
    </location>
</feature>
<feature type="region of interest" description="Disordered" evidence="4">
    <location>
        <begin position="79"/>
        <end position="109"/>
    </location>
</feature>
<keyword evidence="1" id="KW-0472">Membrane</keyword>
<reference evidence="7" key="1">
    <citation type="journal article" date="2021" name="Antonie Van Leeuwenhoek">
        <title>Draft genome and description of Waterburya agarophytonicola gen. nov. sp. nov. (Pleurocapsales, Cyanobacteria): a seaweed symbiont.</title>
        <authorList>
            <person name="Bonthond G."/>
            <person name="Shalygin S."/>
            <person name="Bayer T."/>
            <person name="Weinberger F."/>
        </authorList>
    </citation>
    <scope>NUCLEOTIDE SEQUENCE</scope>
    <source>
        <strain evidence="7">KI4</strain>
    </source>
</reference>
<keyword evidence="3" id="KW-0998">Cell outer membrane</keyword>
<dbReference type="GO" id="GO:0046819">
    <property type="term" value="P:protein secretion by the type V secretion system"/>
    <property type="evidence" value="ECO:0007669"/>
    <property type="project" value="TreeGrafter"/>
</dbReference>
<dbReference type="PANTHER" id="PTHR34597:SF3">
    <property type="entry name" value="OUTER MEMBRANE TRANSPORTER CDIB"/>
    <property type="match status" value="1"/>
</dbReference>
<dbReference type="RefSeq" id="WP_229639029.1">
    <property type="nucleotide sequence ID" value="NZ_JADWDC010000005.1"/>
</dbReference>
<evidence type="ECO:0000256" key="1">
    <source>
        <dbReference type="ARBA" id="ARBA00022452"/>
    </source>
</evidence>
<dbReference type="GO" id="GO:0098046">
    <property type="term" value="C:type V protein secretion system complex"/>
    <property type="evidence" value="ECO:0007669"/>
    <property type="project" value="TreeGrafter"/>
</dbReference>
<dbReference type="Pfam" id="PF03865">
    <property type="entry name" value="ShlB"/>
    <property type="match status" value="1"/>
</dbReference>
<gene>
    <name evidence="7" type="ORF">I4641_03235</name>
</gene>
<sequence length="626" mass="69284">MFPKSRSSRLKIALYPNSQVNLGDLHSRYQLKIAFWEYLLYAIILLGDRHAKNFQKLGKLFIYILFIVLGIVPRSGVSAQPNQPLTPDRDIPPQPQPLPPRNNPLNDSLDAPPLPESVLDIPGTIVVDRFTFVGSTVFEEAELNKAIASFTGKPISFAQLVQAASAITQLYVRQGYITSGAYLPTQNLSSGTVQIQVVEGTLSDIEINIEEGRLTENYIRDRLENRISTPLNINQVQSALQLIQLNPLIASLDAELSTGIQPGTNALKVSVIGADTFTLQARVNNNRNPTIGSFERGIKLSEANLLGIGDEFNLSFFNTEGSNQYGGDYTLPLNSRDGTLSFDFRLAQNEIIEADFEEIDIDIESRSYNLTWRQPIIQKATPEISREFALNIAASRRESDTSLLDTPTSISPGGNARGEIRTSALSFGQEWLQRNRRQVISARSQFNIGLDVFDATINDSEPDSQFFAWRGQASYLRLLSKPKGIPAVGSTILFRSELQLATDPLIPTEQFSLGGATTVRGYRQDTLLTDNGFSAAAELRLPIARFSKLNTSLQFAPFIDFGTGWNTDDRSIEFTTLLGTGVGFILQSNEKLSARIDWGIPLINDNSTGNTLQESGVYLQLQYDLF</sequence>
<keyword evidence="2" id="KW-0812">Transmembrane</keyword>
<keyword evidence="8" id="KW-1185">Reference proteome</keyword>
<evidence type="ECO:0000313" key="8">
    <source>
        <dbReference type="Proteomes" id="UP000729733"/>
    </source>
</evidence>
<organism evidence="7 8">
    <name type="scientific">Waterburya agarophytonicola KI4</name>
    <dbReference type="NCBI Taxonomy" id="2874699"/>
    <lineage>
        <taxon>Bacteria</taxon>
        <taxon>Bacillati</taxon>
        <taxon>Cyanobacteriota</taxon>
        <taxon>Cyanophyceae</taxon>
        <taxon>Pleurocapsales</taxon>
        <taxon>Hyellaceae</taxon>
        <taxon>Waterburya</taxon>
        <taxon>Waterburya agarophytonicola</taxon>
    </lineage>
</organism>
<evidence type="ECO:0000259" key="5">
    <source>
        <dbReference type="Pfam" id="PF03865"/>
    </source>
</evidence>
<protein>
    <submittedName>
        <fullName evidence="7">ShlB/FhaC/HecB family hemolysin secretion/activation protein</fullName>
    </submittedName>
</protein>
<keyword evidence="1" id="KW-1134">Transmembrane beta strand</keyword>
<name>A0A964FFS6_9CYAN</name>
<feature type="domain" description="Haemolysin activator HlyB C-terminal" evidence="5">
    <location>
        <begin position="267"/>
        <end position="584"/>
    </location>
</feature>
<dbReference type="Proteomes" id="UP000729733">
    <property type="component" value="Unassembled WGS sequence"/>
</dbReference>
<evidence type="ECO:0000256" key="4">
    <source>
        <dbReference type="SAM" id="MobiDB-lite"/>
    </source>
</evidence>
<dbReference type="Gene3D" id="2.40.160.50">
    <property type="entry name" value="membrane protein fhac: a member of the omp85/tpsb transporter family"/>
    <property type="match status" value="1"/>
</dbReference>
<dbReference type="InterPro" id="IPR005565">
    <property type="entry name" value="Hemolysn_activator_HlyB_C"/>
</dbReference>
<dbReference type="Pfam" id="PF08479">
    <property type="entry name" value="POTRA_2"/>
    <property type="match status" value="1"/>
</dbReference>
<comment type="caution">
    <text evidence="7">The sequence shown here is derived from an EMBL/GenBank/DDBJ whole genome shotgun (WGS) entry which is preliminary data.</text>
</comment>
<feature type="compositionally biased region" description="Pro residues" evidence="4">
    <location>
        <begin position="92"/>
        <end position="102"/>
    </location>
</feature>
<dbReference type="InterPro" id="IPR013686">
    <property type="entry name" value="Polypept-transport_assoc_ShlB"/>
</dbReference>
<dbReference type="InterPro" id="IPR051544">
    <property type="entry name" value="TPS_OM_transporter"/>
</dbReference>
<dbReference type="EMBL" id="JADWDC010000005">
    <property type="protein sequence ID" value="MCC0175994.1"/>
    <property type="molecule type" value="Genomic_DNA"/>
</dbReference>
<evidence type="ECO:0000256" key="3">
    <source>
        <dbReference type="ARBA" id="ARBA00023237"/>
    </source>
</evidence>
<dbReference type="Gene3D" id="3.10.20.310">
    <property type="entry name" value="membrane protein fhac"/>
    <property type="match status" value="1"/>
</dbReference>
<dbReference type="GO" id="GO:0008320">
    <property type="term" value="F:protein transmembrane transporter activity"/>
    <property type="evidence" value="ECO:0007669"/>
    <property type="project" value="TreeGrafter"/>
</dbReference>
<evidence type="ECO:0000313" key="7">
    <source>
        <dbReference type="EMBL" id="MCC0175994.1"/>
    </source>
</evidence>
<accession>A0A964FFS6</accession>
<dbReference type="AlphaFoldDB" id="A0A964FFS6"/>
<dbReference type="PANTHER" id="PTHR34597">
    <property type="entry name" value="SLR1661 PROTEIN"/>
    <property type="match status" value="1"/>
</dbReference>
<evidence type="ECO:0000259" key="6">
    <source>
        <dbReference type="Pfam" id="PF08479"/>
    </source>
</evidence>
<proteinExistence type="predicted"/>